<name>A0A8X6IDV0_NEPPI</name>
<dbReference type="AlphaFoldDB" id="A0A8X6IDV0"/>
<dbReference type="Proteomes" id="UP000887013">
    <property type="component" value="Unassembled WGS sequence"/>
</dbReference>
<accession>A0A8X6IDV0</accession>
<sequence length="239" mass="25267">MDGGCEPCSRVVRDFRIRGQDREVAAIGLRSWVVLVWDGFDTVFVPLLFAIAALFPLPVELYRAFCLLPHAVHYPFIVMPIACLPSRPCACVPAAHCHACPFIAHCAHLACEPHGHCATAMPHSAVVVLPVATLCLGVLPLLPACALPVAAPPATPPACPCYCCLHSMPLPPCLPAQEGWVQCLAVPGAQQTLCCRAVAPCLAVPAQAGGCGACPYLFWCHAVVPLCVLWYCPCTVGIG</sequence>
<evidence type="ECO:0000313" key="1">
    <source>
        <dbReference type="EMBL" id="GFS39072.1"/>
    </source>
</evidence>
<dbReference type="EMBL" id="BMAW01089301">
    <property type="protein sequence ID" value="GFS39072.1"/>
    <property type="molecule type" value="Genomic_DNA"/>
</dbReference>
<evidence type="ECO:0000313" key="2">
    <source>
        <dbReference type="Proteomes" id="UP000887013"/>
    </source>
</evidence>
<keyword evidence="2" id="KW-1185">Reference proteome</keyword>
<comment type="caution">
    <text evidence="1">The sequence shown here is derived from an EMBL/GenBank/DDBJ whole genome shotgun (WGS) entry which is preliminary data.</text>
</comment>
<organism evidence="1 2">
    <name type="scientific">Nephila pilipes</name>
    <name type="common">Giant wood spider</name>
    <name type="synonym">Nephila maculata</name>
    <dbReference type="NCBI Taxonomy" id="299642"/>
    <lineage>
        <taxon>Eukaryota</taxon>
        <taxon>Metazoa</taxon>
        <taxon>Ecdysozoa</taxon>
        <taxon>Arthropoda</taxon>
        <taxon>Chelicerata</taxon>
        <taxon>Arachnida</taxon>
        <taxon>Araneae</taxon>
        <taxon>Araneomorphae</taxon>
        <taxon>Entelegynae</taxon>
        <taxon>Araneoidea</taxon>
        <taxon>Nephilidae</taxon>
        <taxon>Nephila</taxon>
    </lineage>
</organism>
<protein>
    <submittedName>
        <fullName evidence="1">Uncharacterized protein</fullName>
    </submittedName>
</protein>
<proteinExistence type="predicted"/>
<gene>
    <name evidence="1" type="ORF">NPIL_479431</name>
</gene>
<reference evidence="1" key="1">
    <citation type="submission" date="2020-08" db="EMBL/GenBank/DDBJ databases">
        <title>Multicomponent nature underlies the extraordinary mechanical properties of spider dragline silk.</title>
        <authorList>
            <person name="Kono N."/>
            <person name="Nakamura H."/>
            <person name="Mori M."/>
            <person name="Yoshida Y."/>
            <person name="Ohtoshi R."/>
            <person name="Malay A.D."/>
            <person name="Moran D.A.P."/>
            <person name="Tomita M."/>
            <person name="Numata K."/>
            <person name="Arakawa K."/>
        </authorList>
    </citation>
    <scope>NUCLEOTIDE SEQUENCE</scope>
</reference>